<evidence type="ECO:0000256" key="3">
    <source>
        <dbReference type="RuleBase" id="RU367104"/>
    </source>
</evidence>
<dbReference type="GO" id="GO:0030968">
    <property type="term" value="P:endoplasmic reticulum unfolded protein response"/>
    <property type="evidence" value="ECO:0007669"/>
    <property type="project" value="TreeGrafter"/>
</dbReference>
<comment type="subcellular location">
    <subcellularLocation>
        <location evidence="3">Cytoplasm</location>
    </subcellularLocation>
</comment>
<dbReference type="GO" id="GO:0005634">
    <property type="term" value="C:nucleus"/>
    <property type="evidence" value="ECO:0007669"/>
    <property type="project" value="TreeGrafter"/>
</dbReference>
<evidence type="ECO:0000313" key="5">
    <source>
        <dbReference type="EMBL" id="CAI9773961.1"/>
    </source>
</evidence>
<dbReference type="InterPro" id="IPR038765">
    <property type="entry name" value="Papain-like_cys_pep_sf"/>
</dbReference>
<keyword evidence="3" id="KW-0645">Protease</keyword>
<evidence type="ECO:0000256" key="1">
    <source>
        <dbReference type="ARBA" id="ARBA00000707"/>
    </source>
</evidence>
<dbReference type="InterPro" id="IPR003323">
    <property type="entry name" value="OTU_dom"/>
</dbReference>
<evidence type="ECO:0000256" key="2">
    <source>
        <dbReference type="ARBA" id="ARBA00022801"/>
    </source>
</evidence>
<dbReference type="GO" id="GO:0036503">
    <property type="term" value="P:ERAD pathway"/>
    <property type="evidence" value="ECO:0007669"/>
    <property type="project" value="TreeGrafter"/>
</dbReference>
<keyword evidence="6" id="KW-1185">Reference proteome</keyword>
<dbReference type="EC" id="3.4.19.12" evidence="3"/>
<protein>
    <recommendedName>
        <fullName evidence="3">Ubiquitin thioesterase OTU</fullName>
        <ecNumber evidence="3">3.4.19.12</ecNumber>
    </recommendedName>
</protein>
<comment type="catalytic activity">
    <reaction evidence="1 3">
        <text>Thiol-dependent hydrolysis of ester, thioester, amide, peptide and isopeptide bonds formed by the C-terminal Gly of ubiquitin (a 76-residue protein attached to proteins as an intracellular targeting signal).</text>
        <dbReference type="EC" id="3.4.19.12"/>
    </reaction>
</comment>
<name>A0AAD1ZTI7_9LAMI</name>
<keyword evidence="3" id="KW-0788">Thiol protease</keyword>
<evidence type="ECO:0000259" key="4">
    <source>
        <dbReference type="PROSITE" id="PS50802"/>
    </source>
</evidence>
<comment type="function">
    <text evidence="3">Hydrolase that can remove conjugated ubiquitin from proteins and may therefore play an important regulatory role at the level of protein turnover by preventing degradation.</text>
</comment>
<gene>
    <name evidence="5" type="ORF">FPE_LOCUS21391</name>
</gene>
<dbReference type="GO" id="GO:0005829">
    <property type="term" value="C:cytosol"/>
    <property type="evidence" value="ECO:0007669"/>
    <property type="project" value="TreeGrafter"/>
</dbReference>
<dbReference type="SUPFAM" id="SSF54001">
    <property type="entry name" value="Cysteine proteinases"/>
    <property type="match status" value="1"/>
</dbReference>
<dbReference type="FunFam" id="3.90.70.80:FF:000007">
    <property type="entry name" value="OTU domain-containing protein"/>
    <property type="match status" value="1"/>
</dbReference>
<dbReference type="InterPro" id="IPR047947">
    <property type="entry name" value="OTU4_OTU"/>
</dbReference>
<dbReference type="CDD" id="cd22760">
    <property type="entry name" value="OTU_plant_OTU4-like"/>
    <property type="match status" value="1"/>
</dbReference>
<feature type="domain" description="OTU" evidence="4">
    <location>
        <begin position="151"/>
        <end position="291"/>
    </location>
</feature>
<reference evidence="5" key="1">
    <citation type="submission" date="2023-05" db="EMBL/GenBank/DDBJ databases">
        <authorList>
            <person name="Huff M."/>
        </authorList>
    </citation>
    <scope>NUCLEOTIDE SEQUENCE</scope>
</reference>
<dbReference type="GO" id="GO:0016579">
    <property type="term" value="P:protein deubiquitination"/>
    <property type="evidence" value="ECO:0007669"/>
    <property type="project" value="TreeGrafter"/>
</dbReference>
<dbReference type="PANTHER" id="PTHR13312:SF6">
    <property type="entry name" value="UBIQUITIN THIOESTERASE OTU"/>
    <property type="match status" value="1"/>
</dbReference>
<dbReference type="GO" id="GO:0004843">
    <property type="term" value="F:cysteine-type deubiquitinase activity"/>
    <property type="evidence" value="ECO:0007669"/>
    <property type="project" value="UniProtKB-UniRule"/>
</dbReference>
<keyword evidence="2 3" id="KW-0378">Hydrolase</keyword>
<dbReference type="AlphaFoldDB" id="A0AAD1ZTI7"/>
<proteinExistence type="predicted"/>
<dbReference type="PROSITE" id="PS50802">
    <property type="entry name" value="OTU"/>
    <property type="match status" value="1"/>
</dbReference>
<accession>A0AAD1ZTI7</accession>
<dbReference type="PANTHER" id="PTHR13312">
    <property type="entry name" value="HIV-INDUCED PROTEIN-7-LIKE PROTEASE"/>
    <property type="match status" value="1"/>
</dbReference>
<evidence type="ECO:0000313" key="6">
    <source>
        <dbReference type="Proteomes" id="UP000834106"/>
    </source>
</evidence>
<dbReference type="EMBL" id="OU503048">
    <property type="protein sequence ID" value="CAI9773961.1"/>
    <property type="molecule type" value="Genomic_DNA"/>
</dbReference>
<sequence>MLGIFCGSRPKPWLLPSLSLSYAYCSRASYFDRRSPVVAGGGESVNCTARCSGGDGSIWKVILPVGRRTAVTKRAAGEGSWNVAWDARPARWLHHPDSAWLLYSVFACLTLPLPDYSDLNSEVSPSADDKADGFSTKVVASDAADCRLPNYRVTGVPADGRCLFRAIAHMACLRNGEKAPDQNRQTELADQLRAQVVEELLKRRKEVEWFIDEDFDAYVKRIQQPYVWGGEPELLMASLVLRTPISVFMIERSSGSLVKIANYGKEFSKEEEIPINVLFHGYGHYDILESITDPSSDSVHSDQQNISVNSLAYVSGSNLQKWSSFFFVRILDQAHQY</sequence>
<keyword evidence="3" id="KW-0963">Cytoplasm</keyword>
<dbReference type="Proteomes" id="UP000834106">
    <property type="component" value="Chromosome 13"/>
</dbReference>
<dbReference type="Gene3D" id="3.90.70.80">
    <property type="match status" value="1"/>
</dbReference>
<organism evidence="5 6">
    <name type="scientific">Fraxinus pennsylvanica</name>
    <dbReference type="NCBI Taxonomy" id="56036"/>
    <lineage>
        <taxon>Eukaryota</taxon>
        <taxon>Viridiplantae</taxon>
        <taxon>Streptophyta</taxon>
        <taxon>Embryophyta</taxon>
        <taxon>Tracheophyta</taxon>
        <taxon>Spermatophyta</taxon>
        <taxon>Magnoliopsida</taxon>
        <taxon>eudicotyledons</taxon>
        <taxon>Gunneridae</taxon>
        <taxon>Pentapetalae</taxon>
        <taxon>asterids</taxon>
        <taxon>lamiids</taxon>
        <taxon>Lamiales</taxon>
        <taxon>Oleaceae</taxon>
        <taxon>Oleeae</taxon>
        <taxon>Fraxinus</taxon>
    </lineage>
</organism>
<dbReference type="Pfam" id="PF02338">
    <property type="entry name" value="OTU"/>
    <property type="match status" value="1"/>
</dbReference>
<keyword evidence="3" id="KW-0833">Ubl conjugation pathway</keyword>